<dbReference type="AlphaFoldDB" id="A0AAD2DBF2"/>
<dbReference type="EMBL" id="CAMPGE010029078">
    <property type="protein sequence ID" value="CAI2386555.1"/>
    <property type="molecule type" value="Genomic_DNA"/>
</dbReference>
<accession>A0AAD2DBF2</accession>
<organism evidence="1 2">
    <name type="scientific">Euplotes crassus</name>
    <dbReference type="NCBI Taxonomy" id="5936"/>
    <lineage>
        <taxon>Eukaryota</taxon>
        <taxon>Sar</taxon>
        <taxon>Alveolata</taxon>
        <taxon>Ciliophora</taxon>
        <taxon>Intramacronucleata</taxon>
        <taxon>Spirotrichea</taxon>
        <taxon>Hypotrichia</taxon>
        <taxon>Euplotida</taxon>
        <taxon>Euplotidae</taxon>
        <taxon>Moneuplotes</taxon>
    </lineage>
</organism>
<name>A0AAD2DBF2_EUPCR</name>
<evidence type="ECO:0000313" key="1">
    <source>
        <dbReference type="EMBL" id="CAI2386555.1"/>
    </source>
</evidence>
<proteinExistence type="predicted"/>
<evidence type="ECO:0000313" key="2">
    <source>
        <dbReference type="Proteomes" id="UP001295684"/>
    </source>
</evidence>
<gene>
    <name evidence="1" type="ORF">ECRASSUSDP1_LOCUS28177</name>
</gene>
<dbReference type="Proteomes" id="UP001295684">
    <property type="component" value="Unassembled WGS sequence"/>
</dbReference>
<protein>
    <submittedName>
        <fullName evidence="1">Uncharacterized protein</fullName>
    </submittedName>
</protein>
<comment type="caution">
    <text evidence="1">The sequence shown here is derived from an EMBL/GenBank/DDBJ whole genome shotgun (WGS) entry which is preliminary data.</text>
</comment>
<keyword evidence="2" id="KW-1185">Reference proteome</keyword>
<sequence length="104" mass="12146">MGKHSSFLTINCIEISFKRYHLRLLSRLKFLIIYYEIRWPNLGIYERIEISSDGSDNKKILVRCYSSDSHRNGHFTINNKLDVDISAKRGEVFSLSILAISEYS</sequence>
<reference evidence="1" key="1">
    <citation type="submission" date="2023-07" db="EMBL/GenBank/DDBJ databases">
        <authorList>
            <consortium name="AG Swart"/>
            <person name="Singh M."/>
            <person name="Singh A."/>
            <person name="Seah K."/>
            <person name="Emmerich C."/>
        </authorList>
    </citation>
    <scope>NUCLEOTIDE SEQUENCE</scope>
    <source>
        <strain evidence="1">DP1</strain>
    </source>
</reference>